<evidence type="ECO:0000256" key="7">
    <source>
        <dbReference type="SAM" id="Phobius"/>
    </source>
</evidence>
<dbReference type="WBParaSite" id="PSAMB.scaffold1981size26265.g15869.t1">
    <property type="protein sequence ID" value="PSAMB.scaffold1981size26265.g15869.t1"/>
    <property type="gene ID" value="PSAMB.scaffold1981size26265.g15869"/>
</dbReference>
<feature type="transmembrane region" description="Helical" evidence="7">
    <location>
        <begin position="88"/>
        <end position="104"/>
    </location>
</feature>
<keyword evidence="3" id="KW-0813">Transport</keyword>
<evidence type="ECO:0000313" key="8">
    <source>
        <dbReference type="Proteomes" id="UP000887566"/>
    </source>
</evidence>
<accession>A0A914VH56</accession>
<evidence type="ECO:0000256" key="5">
    <source>
        <dbReference type="ARBA" id="ARBA00022989"/>
    </source>
</evidence>
<evidence type="ECO:0000256" key="1">
    <source>
        <dbReference type="ARBA" id="ARBA00004141"/>
    </source>
</evidence>
<proteinExistence type="inferred from homology"/>
<evidence type="ECO:0000256" key="2">
    <source>
        <dbReference type="ARBA" id="ARBA00006772"/>
    </source>
</evidence>
<evidence type="ECO:0000256" key="6">
    <source>
        <dbReference type="ARBA" id="ARBA00023136"/>
    </source>
</evidence>
<protein>
    <submittedName>
        <fullName evidence="9">Solute carrier family 13 member 5</fullName>
    </submittedName>
</protein>
<keyword evidence="4 7" id="KW-0812">Transmembrane</keyword>
<dbReference type="GO" id="GO:0005886">
    <property type="term" value="C:plasma membrane"/>
    <property type="evidence" value="ECO:0007669"/>
    <property type="project" value="TreeGrafter"/>
</dbReference>
<feature type="transmembrane region" description="Helical" evidence="7">
    <location>
        <begin position="334"/>
        <end position="352"/>
    </location>
</feature>
<dbReference type="Proteomes" id="UP000887566">
    <property type="component" value="Unplaced"/>
</dbReference>
<dbReference type="InterPro" id="IPR031312">
    <property type="entry name" value="Na/sul_symport_CS"/>
</dbReference>
<feature type="transmembrane region" description="Helical" evidence="7">
    <location>
        <begin position="13"/>
        <end position="33"/>
    </location>
</feature>
<feature type="transmembrane region" description="Helical" evidence="7">
    <location>
        <begin position="40"/>
        <end position="68"/>
    </location>
</feature>
<feature type="transmembrane region" description="Helical" evidence="7">
    <location>
        <begin position="125"/>
        <end position="142"/>
    </location>
</feature>
<reference evidence="9" key="1">
    <citation type="submission" date="2022-11" db="UniProtKB">
        <authorList>
            <consortium name="WormBaseParasite"/>
        </authorList>
    </citation>
    <scope>IDENTIFICATION</scope>
</reference>
<feature type="transmembrane region" description="Helical" evidence="7">
    <location>
        <begin position="536"/>
        <end position="559"/>
    </location>
</feature>
<organism evidence="8 9">
    <name type="scientific">Plectus sambesii</name>
    <dbReference type="NCBI Taxonomy" id="2011161"/>
    <lineage>
        <taxon>Eukaryota</taxon>
        <taxon>Metazoa</taxon>
        <taxon>Ecdysozoa</taxon>
        <taxon>Nematoda</taxon>
        <taxon>Chromadorea</taxon>
        <taxon>Plectida</taxon>
        <taxon>Plectina</taxon>
        <taxon>Plectoidea</taxon>
        <taxon>Plectidae</taxon>
        <taxon>Plectus</taxon>
    </lineage>
</organism>
<dbReference type="PROSITE" id="PS01271">
    <property type="entry name" value="NA_SULFATE"/>
    <property type="match status" value="1"/>
</dbReference>
<keyword evidence="6 7" id="KW-0472">Membrane</keyword>
<comment type="similarity">
    <text evidence="2">Belongs to the SLC13A/DASS transporter (TC 2.A.47) family. NADC subfamily.</text>
</comment>
<dbReference type="Pfam" id="PF00939">
    <property type="entry name" value="Na_sulph_symp"/>
    <property type="match status" value="1"/>
</dbReference>
<dbReference type="AlphaFoldDB" id="A0A914VH56"/>
<feature type="transmembrane region" description="Helical" evidence="7">
    <location>
        <begin position="505"/>
        <end position="524"/>
    </location>
</feature>
<comment type="subcellular location">
    <subcellularLocation>
        <location evidence="1">Membrane</location>
        <topology evidence="1">Multi-pass membrane protein</topology>
    </subcellularLocation>
</comment>
<evidence type="ECO:0000256" key="3">
    <source>
        <dbReference type="ARBA" id="ARBA00022448"/>
    </source>
</evidence>
<dbReference type="InterPro" id="IPR001898">
    <property type="entry name" value="SLC13A/DASS"/>
</dbReference>
<dbReference type="GO" id="GO:0015141">
    <property type="term" value="F:succinate transmembrane transporter activity"/>
    <property type="evidence" value="ECO:0007669"/>
    <property type="project" value="TreeGrafter"/>
</dbReference>
<dbReference type="GO" id="GO:0015137">
    <property type="term" value="F:citrate transmembrane transporter activity"/>
    <property type="evidence" value="ECO:0007669"/>
    <property type="project" value="TreeGrafter"/>
</dbReference>
<evidence type="ECO:0000256" key="4">
    <source>
        <dbReference type="ARBA" id="ARBA00022692"/>
    </source>
</evidence>
<sequence>MDAAKIVLGDIKVYWRSIIIVFAPILLIPILTIGTNESYCAYAVLLMAIYWMTEVLPLAVTAFFPIFLFPLFGILDVRKTCQSYLKDTNFLFVGGLIVAIAVEESNLHKRIALKVLSWVGARPRWLMLGFMAVTAFLSMWISNTATTAMMVPIAIAVLEKLTENSNPNNIALLERGSNHANASNSTAVARRNTERFPEKKDELRKKSLADITLNYEQMTPQDRGVCKAVLLSICYAANIGGTGTLTGTGPNLVLRGQLDAYYKGADTGITFATWMGFEIPPLIVYLISAWLLLQVVFMTPEWLGGRKKQKKVESKDDVAAMIKRSYEELGAMKFIEWSTLFWFLLLVVLWVMRDPRFVPGWAAWFGERSNEISDASAAMFVACVMFAWPKEAPDFFCLRRDKHQVAQKREPLVTWAIIQRKFPWSVIMLLGGGFALAEGVRESKLSSWIGCELQHALHTLPTPAILAIFTVIITFVTEVTSNTATASIFIPIMLSIAENLKINPLYFALPATIAPSFAFMLPVATPPNAIVYEVGALRIIDMMIAGFFMNWLAIAATLININTYGYFFYDLGTYPTWASQANRTSIC</sequence>
<feature type="transmembrane region" description="Helical" evidence="7">
    <location>
        <begin position="464"/>
        <end position="493"/>
    </location>
</feature>
<keyword evidence="5 7" id="KW-1133">Transmembrane helix</keyword>
<name>A0A914VH56_9BILA</name>
<dbReference type="PANTHER" id="PTHR10283">
    <property type="entry name" value="SOLUTE CARRIER FAMILY 13 MEMBER"/>
    <property type="match status" value="1"/>
</dbReference>
<keyword evidence="8" id="KW-1185">Reference proteome</keyword>
<evidence type="ECO:0000313" key="9">
    <source>
        <dbReference type="WBParaSite" id="PSAMB.scaffold1981size26265.g15869.t1"/>
    </source>
</evidence>
<dbReference type="PANTHER" id="PTHR10283:SF77">
    <property type="entry name" value="PROTEIN CBG18085"/>
    <property type="match status" value="1"/>
</dbReference>